<feature type="transmembrane region" description="Helical" evidence="6">
    <location>
        <begin position="21"/>
        <end position="38"/>
    </location>
</feature>
<dbReference type="GO" id="GO:0022857">
    <property type="term" value="F:transmembrane transporter activity"/>
    <property type="evidence" value="ECO:0007669"/>
    <property type="project" value="InterPro"/>
</dbReference>
<dbReference type="InterPro" id="IPR036259">
    <property type="entry name" value="MFS_trans_sf"/>
</dbReference>
<comment type="subcellular location">
    <subcellularLocation>
        <location evidence="1">Cell membrane</location>
        <topology evidence="1">Multi-pass membrane protein</topology>
    </subcellularLocation>
</comment>
<gene>
    <name evidence="7" type="ORF">LOOC260_122510</name>
</gene>
<evidence type="ECO:0000256" key="3">
    <source>
        <dbReference type="ARBA" id="ARBA00022692"/>
    </source>
</evidence>
<dbReference type="Proteomes" id="UP000031620">
    <property type="component" value="Chromosome"/>
</dbReference>
<keyword evidence="3 6" id="KW-0812">Transmembrane</keyword>
<accession>A0A0A1H229</accession>
<evidence type="ECO:0000313" key="7">
    <source>
        <dbReference type="EMBL" id="BAP86756.1"/>
    </source>
</evidence>
<feature type="transmembrane region" description="Helical" evidence="6">
    <location>
        <begin position="166"/>
        <end position="188"/>
    </location>
</feature>
<feature type="transmembrane region" description="Helical" evidence="6">
    <location>
        <begin position="424"/>
        <end position="443"/>
    </location>
</feature>
<feature type="transmembrane region" description="Helical" evidence="6">
    <location>
        <begin position="304"/>
        <end position="322"/>
    </location>
</feature>
<dbReference type="InterPro" id="IPR011701">
    <property type="entry name" value="MFS"/>
</dbReference>
<dbReference type="Gene3D" id="1.20.1250.20">
    <property type="entry name" value="MFS general substrate transporter like domains"/>
    <property type="match status" value="1"/>
</dbReference>
<evidence type="ECO:0000256" key="5">
    <source>
        <dbReference type="ARBA" id="ARBA00023136"/>
    </source>
</evidence>
<feature type="transmembrane region" description="Helical" evidence="6">
    <location>
        <begin position="90"/>
        <end position="107"/>
    </location>
</feature>
<feature type="transmembrane region" description="Helical" evidence="6">
    <location>
        <begin position="334"/>
        <end position="352"/>
    </location>
</feature>
<dbReference type="CDD" id="cd17313">
    <property type="entry name" value="MFS_SLC45_SUC"/>
    <property type="match status" value="1"/>
</dbReference>
<organism evidence="7 8">
    <name type="scientific">Paucilactobacillus hokkaidonensis JCM 18461</name>
    <dbReference type="NCBI Taxonomy" id="1291742"/>
    <lineage>
        <taxon>Bacteria</taxon>
        <taxon>Bacillati</taxon>
        <taxon>Bacillota</taxon>
        <taxon>Bacilli</taxon>
        <taxon>Lactobacillales</taxon>
        <taxon>Lactobacillaceae</taxon>
        <taxon>Paucilactobacillus</taxon>
    </lineage>
</organism>
<feature type="transmembrane region" description="Helical" evidence="6">
    <location>
        <begin position="58"/>
        <end position="78"/>
    </location>
</feature>
<dbReference type="EMBL" id="AP014680">
    <property type="protein sequence ID" value="BAP86756.1"/>
    <property type="molecule type" value="Genomic_DNA"/>
</dbReference>
<dbReference type="Pfam" id="PF07690">
    <property type="entry name" value="MFS_1"/>
    <property type="match status" value="1"/>
</dbReference>
<name>A0A0A1H229_9LACO</name>
<feature type="transmembrane region" description="Helical" evidence="6">
    <location>
        <begin position="392"/>
        <end position="418"/>
    </location>
</feature>
<dbReference type="PANTHER" id="PTHR19432">
    <property type="entry name" value="SUGAR TRANSPORTER"/>
    <property type="match status" value="1"/>
</dbReference>
<dbReference type="STRING" id="1291742.LOOC260_122510"/>
<evidence type="ECO:0000256" key="1">
    <source>
        <dbReference type="ARBA" id="ARBA00004651"/>
    </source>
</evidence>
<dbReference type="HOGENOM" id="CLU_030246_0_0_9"/>
<dbReference type="KEGG" id="lho:LOOC260_122510"/>
<evidence type="ECO:0000256" key="6">
    <source>
        <dbReference type="SAM" id="Phobius"/>
    </source>
</evidence>
<reference evidence="7 8" key="1">
    <citation type="submission" date="2014-11" db="EMBL/GenBank/DDBJ databases">
        <title>Complete genome sequence and analysis of Lactobacillus hokkaidonensis LOOC260T.</title>
        <authorList>
            <person name="Tanizawa Y."/>
            <person name="Tohno M."/>
            <person name="Kaminuma E."/>
            <person name="Nakamura Y."/>
            <person name="Arita M."/>
        </authorList>
    </citation>
    <scope>NUCLEOTIDE SEQUENCE [LARGE SCALE GENOMIC DNA]</scope>
    <source>
        <strain evidence="7 8">LOOC260</strain>
    </source>
</reference>
<dbReference type="SUPFAM" id="SSF103473">
    <property type="entry name" value="MFS general substrate transporter"/>
    <property type="match status" value="1"/>
</dbReference>
<evidence type="ECO:0000256" key="4">
    <source>
        <dbReference type="ARBA" id="ARBA00022989"/>
    </source>
</evidence>
<proteinExistence type="predicted"/>
<keyword evidence="2" id="KW-0813">Transport</keyword>
<feature type="transmembrane region" description="Helical" evidence="6">
    <location>
        <begin position="200"/>
        <end position="220"/>
    </location>
</feature>
<evidence type="ECO:0000313" key="8">
    <source>
        <dbReference type="Proteomes" id="UP000031620"/>
    </source>
</evidence>
<feature type="transmembrane region" description="Helical" evidence="6">
    <location>
        <begin position="113"/>
        <end position="135"/>
    </location>
</feature>
<feature type="transmembrane region" description="Helical" evidence="6">
    <location>
        <begin position="358"/>
        <end position="380"/>
    </location>
</feature>
<dbReference type="GO" id="GO:0005886">
    <property type="term" value="C:plasma membrane"/>
    <property type="evidence" value="ECO:0007669"/>
    <property type="project" value="UniProtKB-SubCell"/>
</dbReference>
<dbReference type="RefSeq" id="WP_041095051.1">
    <property type="nucleotide sequence ID" value="NZ_AP014680.1"/>
</dbReference>
<evidence type="ECO:0000256" key="2">
    <source>
        <dbReference type="ARBA" id="ARBA00022448"/>
    </source>
</evidence>
<feature type="transmembrane region" description="Helical" evidence="6">
    <location>
        <begin position="257"/>
        <end position="276"/>
    </location>
</feature>
<dbReference type="AlphaFoldDB" id="A0A0A1H229"/>
<keyword evidence="5 6" id="KW-0472">Membrane</keyword>
<keyword evidence="4 6" id="KW-1133">Transmembrane helix</keyword>
<sequence length="449" mass="48932">MEQTQTKSSEHKLPRLSMSTIWMMNFGFFGVQMAFSLQSSNMGRIFQTLGADPTKLGFFFILPPLAGLVVQPLVGYYSDRTWMPKIGRRLPYLIVGSIVAVIVMALLPNSGSFGFGFGSVAALMFGAITILFMDLSSNVAMQPFKMMVGDMVNEEQKGFAYSIQSLLSNSGSVLACIFPYLLTILGIANTAPKGEIPPSVVISFYAGAIILIICSLFTVLKVKEYDPAQYAAYHGIKEESMHEKANIFKLLKDAPKVFWTITLVQFFCWMGFQYLWTYGAGAIAKNVWQTVNASSAAYQEAGNWFGILSGLYALAAVAWSFVLTRVPNDKHKPAYTISLILGAIGFISVFFVHDQWFLLVSFILIGISWAAMMTFPFTILTNALSGSNIGTYLGLFNGSICLPQIVASVASFAVFPLMGSSMPAMILLAGILMAIGAIAVNGITETYGE</sequence>
<protein>
    <submittedName>
        <fullName evidence="7">Major facilitator superfamily transporter</fullName>
    </submittedName>
</protein>
<dbReference type="PANTHER" id="PTHR19432:SF35">
    <property type="entry name" value="SOLUTE CARRIER FAMILY 45 MEMBER 3 ISOFORM X1"/>
    <property type="match status" value="1"/>
</dbReference>